<keyword evidence="3" id="KW-1185">Reference proteome</keyword>
<proteinExistence type="predicted"/>
<dbReference type="PANTHER" id="PTHR48079:SF6">
    <property type="entry name" value="NAD(P)-BINDING DOMAIN-CONTAINING PROTEIN-RELATED"/>
    <property type="match status" value="1"/>
</dbReference>
<evidence type="ECO:0000313" key="2">
    <source>
        <dbReference type="EMBL" id="PTX53888.1"/>
    </source>
</evidence>
<dbReference type="OrthoDB" id="9811743at2"/>
<dbReference type="InterPro" id="IPR036291">
    <property type="entry name" value="NAD(P)-bd_dom_sf"/>
</dbReference>
<comment type="caution">
    <text evidence="2">The sequence shown here is derived from an EMBL/GenBank/DDBJ whole genome shotgun (WGS) entry which is preliminary data.</text>
</comment>
<name>A0A2T6BCT2_9BACL</name>
<evidence type="ECO:0000313" key="3">
    <source>
        <dbReference type="Proteomes" id="UP000244240"/>
    </source>
</evidence>
<sequence length="320" mass="35195">MRVLVTGGTGFLGRHLVRCLLEQGHEVSVLYRRESKKDRLPEAVRKEVRFIKGNVLEPESLRNCARGMEWVFHTAGDVAWGRALRQRMTDSHVKGTGHMVREAVRSGVDRFVHTSSAAAVGFSLSAQPAVESFPFNGDRMNNGYAMAKREAERIVLRETDAGSLPGVVVNPTVILGESHPGFVREVARDRLKMAPDSGVNLCDVRDVAEGHLLAAKKGRTGERYILGGSNLSLREAFQMIADTAGTGRTIRTLPRLAALGVAVGGEAVGFLKGREAPLAWDLARLCGRDVYYDSAKAERELGYKRRPLEETIRDSVEWMG</sequence>
<organism evidence="2 3">
    <name type="scientific">Melghirimyces profundicolus</name>
    <dbReference type="NCBI Taxonomy" id="1242148"/>
    <lineage>
        <taxon>Bacteria</taxon>
        <taxon>Bacillati</taxon>
        <taxon>Bacillota</taxon>
        <taxon>Bacilli</taxon>
        <taxon>Bacillales</taxon>
        <taxon>Thermoactinomycetaceae</taxon>
        <taxon>Melghirimyces</taxon>
    </lineage>
</organism>
<dbReference type="SUPFAM" id="SSF51735">
    <property type="entry name" value="NAD(P)-binding Rossmann-fold domains"/>
    <property type="match status" value="1"/>
</dbReference>
<gene>
    <name evidence="2" type="ORF">C8P63_1256</name>
</gene>
<dbReference type="InterPro" id="IPR051783">
    <property type="entry name" value="NAD(P)-dependent_oxidoreduct"/>
</dbReference>
<dbReference type="Proteomes" id="UP000244240">
    <property type="component" value="Unassembled WGS sequence"/>
</dbReference>
<dbReference type="EMBL" id="QBKR01000025">
    <property type="protein sequence ID" value="PTX53888.1"/>
    <property type="molecule type" value="Genomic_DNA"/>
</dbReference>
<dbReference type="GO" id="GO:0005737">
    <property type="term" value="C:cytoplasm"/>
    <property type="evidence" value="ECO:0007669"/>
    <property type="project" value="TreeGrafter"/>
</dbReference>
<accession>A0A2T6BCT2</accession>
<evidence type="ECO:0000259" key="1">
    <source>
        <dbReference type="Pfam" id="PF01370"/>
    </source>
</evidence>
<dbReference type="PANTHER" id="PTHR48079">
    <property type="entry name" value="PROTEIN YEEZ"/>
    <property type="match status" value="1"/>
</dbReference>
<dbReference type="Gene3D" id="3.40.50.720">
    <property type="entry name" value="NAD(P)-binding Rossmann-like Domain"/>
    <property type="match status" value="1"/>
</dbReference>
<dbReference type="InterPro" id="IPR001509">
    <property type="entry name" value="Epimerase_deHydtase"/>
</dbReference>
<reference evidence="2 3" key="1">
    <citation type="submission" date="2018-04" db="EMBL/GenBank/DDBJ databases">
        <title>Genomic Encyclopedia of Archaeal and Bacterial Type Strains, Phase II (KMG-II): from individual species to whole genera.</title>
        <authorList>
            <person name="Goeker M."/>
        </authorList>
    </citation>
    <scope>NUCLEOTIDE SEQUENCE [LARGE SCALE GENOMIC DNA]</scope>
    <source>
        <strain evidence="2 3">DSM 45787</strain>
    </source>
</reference>
<protein>
    <submittedName>
        <fullName evidence="2">Dihydroflavonol-4-reductase</fullName>
    </submittedName>
</protein>
<feature type="domain" description="NAD-dependent epimerase/dehydratase" evidence="1">
    <location>
        <begin position="3"/>
        <end position="227"/>
    </location>
</feature>
<dbReference type="Pfam" id="PF01370">
    <property type="entry name" value="Epimerase"/>
    <property type="match status" value="1"/>
</dbReference>
<dbReference type="AlphaFoldDB" id="A0A2T6BCT2"/>
<dbReference type="GO" id="GO:0004029">
    <property type="term" value="F:aldehyde dehydrogenase (NAD+) activity"/>
    <property type="evidence" value="ECO:0007669"/>
    <property type="project" value="TreeGrafter"/>
</dbReference>
<dbReference type="RefSeq" id="WP_108025500.1">
    <property type="nucleotide sequence ID" value="NZ_QBKR01000025.1"/>
</dbReference>